<dbReference type="AlphaFoldDB" id="A0A3N6RJ03"/>
<organism evidence="8 9">
    <name type="scientific">Okeania hirsuta</name>
    <dbReference type="NCBI Taxonomy" id="1458930"/>
    <lineage>
        <taxon>Bacteria</taxon>
        <taxon>Bacillati</taxon>
        <taxon>Cyanobacteriota</taxon>
        <taxon>Cyanophyceae</taxon>
        <taxon>Oscillatoriophycideae</taxon>
        <taxon>Oscillatoriales</taxon>
        <taxon>Microcoleaceae</taxon>
        <taxon>Okeania</taxon>
    </lineage>
</organism>
<keyword evidence="1 3" id="KW-0807">Transducer</keyword>
<feature type="coiled-coil region" evidence="4">
    <location>
        <begin position="133"/>
        <end position="170"/>
    </location>
</feature>
<dbReference type="InterPro" id="IPR004089">
    <property type="entry name" value="MCPsignal_dom"/>
</dbReference>
<keyword evidence="4" id="KW-0175">Coiled coil</keyword>
<dbReference type="PROSITE" id="PS50885">
    <property type="entry name" value="HAMP"/>
    <property type="match status" value="2"/>
</dbReference>
<feature type="coiled-coil region" evidence="4">
    <location>
        <begin position="687"/>
        <end position="714"/>
    </location>
</feature>
<feature type="transmembrane region" description="Helical" evidence="5">
    <location>
        <begin position="571"/>
        <end position="592"/>
    </location>
</feature>
<protein>
    <submittedName>
        <fullName evidence="8">HAMP domain-containing protein</fullName>
    </submittedName>
</protein>
<evidence type="ECO:0000313" key="8">
    <source>
        <dbReference type="EMBL" id="RQH44657.1"/>
    </source>
</evidence>
<dbReference type="SMART" id="SM00304">
    <property type="entry name" value="HAMP"/>
    <property type="match status" value="2"/>
</dbReference>
<dbReference type="SUPFAM" id="SSF58104">
    <property type="entry name" value="Methyl-accepting chemotaxis protein (MCP) signaling domain"/>
    <property type="match status" value="1"/>
</dbReference>
<keyword evidence="9" id="KW-1185">Reference proteome</keyword>
<dbReference type="PROSITE" id="PS50111">
    <property type="entry name" value="CHEMOTAXIS_TRANSDUC_2"/>
    <property type="match status" value="1"/>
</dbReference>
<comment type="similarity">
    <text evidence="2">Belongs to the methyl-accepting chemotaxis (MCP) protein family.</text>
</comment>
<gene>
    <name evidence="8" type="ORF">D5R40_11405</name>
</gene>
<dbReference type="Pfam" id="PF00672">
    <property type="entry name" value="HAMP"/>
    <property type="match status" value="1"/>
</dbReference>
<comment type="caution">
    <text evidence="8">The sequence shown here is derived from an EMBL/GenBank/DDBJ whole genome shotgun (WGS) entry which is preliminary data.</text>
</comment>
<proteinExistence type="inferred from homology"/>
<dbReference type="InterPro" id="IPR003660">
    <property type="entry name" value="HAMP_dom"/>
</dbReference>
<feature type="domain" description="HAMP" evidence="7">
    <location>
        <begin position="652"/>
        <end position="688"/>
    </location>
</feature>
<dbReference type="CDD" id="cd11386">
    <property type="entry name" value="MCP_signal"/>
    <property type="match status" value="1"/>
</dbReference>
<dbReference type="Pfam" id="PF00015">
    <property type="entry name" value="MCPsignal"/>
    <property type="match status" value="1"/>
</dbReference>
<accession>A0A3N6RJ03</accession>
<dbReference type="GO" id="GO:0007165">
    <property type="term" value="P:signal transduction"/>
    <property type="evidence" value="ECO:0007669"/>
    <property type="project" value="UniProtKB-KW"/>
</dbReference>
<evidence type="ECO:0000256" key="2">
    <source>
        <dbReference type="ARBA" id="ARBA00029447"/>
    </source>
</evidence>
<dbReference type="PANTHER" id="PTHR32089">
    <property type="entry name" value="METHYL-ACCEPTING CHEMOTAXIS PROTEIN MCPB"/>
    <property type="match status" value="1"/>
</dbReference>
<feature type="domain" description="HAMP" evidence="7">
    <location>
        <begin position="702"/>
        <end position="753"/>
    </location>
</feature>
<feature type="transmembrane region" description="Helical" evidence="5">
    <location>
        <begin position="613"/>
        <end position="631"/>
    </location>
</feature>
<dbReference type="Gene3D" id="1.25.40.10">
    <property type="entry name" value="Tetratricopeptide repeat domain"/>
    <property type="match status" value="1"/>
</dbReference>
<evidence type="ECO:0000313" key="9">
    <source>
        <dbReference type="Proteomes" id="UP000269154"/>
    </source>
</evidence>
<dbReference type="OrthoDB" id="419276at2"/>
<dbReference type="RefSeq" id="WP_124143462.1">
    <property type="nucleotide sequence ID" value="NZ_CAWOKI010000346.1"/>
</dbReference>
<dbReference type="PANTHER" id="PTHR32089:SF114">
    <property type="entry name" value="METHYL-ACCEPTING CHEMOTAXIS PROTEIN MCPB"/>
    <property type="match status" value="1"/>
</dbReference>
<evidence type="ECO:0000259" key="7">
    <source>
        <dbReference type="PROSITE" id="PS50885"/>
    </source>
</evidence>
<dbReference type="SMART" id="SM00283">
    <property type="entry name" value="MA"/>
    <property type="match status" value="1"/>
</dbReference>
<dbReference type="GO" id="GO:0016020">
    <property type="term" value="C:membrane"/>
    <property type="evidence" value="ECO:0007669"/>
    <property type="project" value="InterPro"/>
</dbReference>
<dbReference type="Gene3D" id="1.10.287.950">
    <property type="entry name" value="Methyl-accepting chemotaxis protein"/>
    <property type="match status" value="1"/>
</dbReference>
<dbReference type="EMBL" id="RCBY01000051">
    <property type="protein sequence ID" value="RQH44657.1"/>
    <property type="molecule type" value="Genomic_DNA"/>
</dbReference>
<dbReference type="InterPro" id="IPR011990">
    <property type="entry name" value="TPR-like_helical_dom_sf"/>
</dbReference>
<name>A0A3N6RJ03_9CYAN</name>
<keyword evidence="5" id="KW-1133">Transmembrane helix</keyword>
<feature type="domain" description="Methyl-accepting transducer" evidence="6">
    <location>
        <begin position="758"/>
        <end position="994"/>
    </location>
</feature>
<evidence type="ECO:0000256" key="4">
    <source>
        <dbReference type="SAM" id="Coils"/>
    </source>
</evidence>
<dbReference type="CDD" id="cd06225">
    <property type="entry name" value="HAMP"/>
    <property type="match status" value="1"/>
</dbReference>
<keyword evidence="5" id="KW-0812">Transmembrane</keyword>
<dbReference type="FunFam" id="1.10.287.950:FF:000001">
    <property type="entry name" value="Methyl-accepting chemotaxis sensory transducer"/>
    <property type="match status" value="1"/>
</dbReference>
<evidence type="ECO:0000256" key="1">
    <source>
        <dbReference type="ARBA" id="ARBA00023224"/>
    </source>
</evidence>
<evidence type="ECO:0000256" key="5">
    <source>
        <dbReference type="SAM" id="Phobius"/>
    </source>
</evidence>
<keyword evidence="5" id="KW-0472">Membrane</keyword>
<dbReference type="Gene3D" id="6.10.340.10">
    <property type="match status" value="1"/>
</dbReference>
<evidence type="ECO:0000256" key="3">
    <source>
        <dbReference type="PROSITE-ProRule" id="PRU00284"/>
    </source>
</evidence>
<reference evidence="8 9" key="1">
    <citation type="journal article" date="2018" name="ACS Chem. Biol.">
        <title>Ketoreductase domain dysfunction expands chemodiversity: malyngamide biosynthesis in the cyanobacterium Okeania hirsuta.</title>
        <authorList>
            <person name="Moss N.A."/>
            <person name="Leao T."/>
            <person name="Rankin M."/>
            <person name="McCullough T.M."/>
            <person name="Qu P."/>
            <person name="Korobeynikov A."/>
            <person name="Smith J.L."/>
            <person name="Gerwick L."/>
            <person name="Gerwick W.H."/>
        </authorList>
    </citation>
    <scope>NUCLEOTIDE SEQUENCE [LARGE SCALE GENOMIC DNA]</scope>
    <source>
        <strain evidence="8 9">PAB10Feb10-1</strain>
    </source>
</reference>
<dbReference type="GO" id="GO:0006935">
    <property type="term" value="P:chemotaxis"/>
    <property type="evidence" value="ECO:0007669"/>
    <property type="project" value="UniProtKB-ARBA"/>
</dbReference>
<dbReference type="Proteomes" id="UP000269154">
    <property type="component" value="Unassembled WGS sequence"/>
</dbReference>
<evidence type="ECO:0000259" key="6">
    <source>
        <dbReference type="PROSITE" id="PS50111"/>
    </source>
</evidence>
<sequence length="1035" mass="115185">MTSSSTDFLQDYQKVEDAYSQGNYEEAAALVYNLIQDYPEDPSARLLCGHIYCYGLHQYDVATEQYHSVLDLTDDPDFISYAQQGISDSKGFITNNPTTSESEEFIEDINFDKNLDEVAMEEEIYNSQKSIANKELFLDKNSLELDAKDLENITEKELFLDENNDELIKENFDFDQFDKLYLEDIDDLELTDEENNPFSTNSNLTNQKDEYVEELSDFTKYEEPFGENDQELEYQLPIENNKETKNLLNDAVLNSSDGRENISEKISEFTLNEDLDEIWKKQQEEIAEDDRTKYEDIKNYSDLEIDHRIEDLDLDELNDDFENVIDEILDNSEGMITGETNNIKSSNSHLRITPETEDKNHNHNFSSLDKATLLTGNNNSFGWEETEDISGISEISEISDGIDELEDGLYNQWNNIEDVGTGVTEKLDSFEINEFDEAGFSEAFDIDEEGNTKGRKANGFLEDDEFGDFEEYESLTDEMEMPTDMTAPDMSTAASNNIEAMDTGMVVGGTTGALFDNRTDRSAIDNEETIPIDNQLPTFSKIKGEAVDTTVMVEQGGLAFWENASLSTKQLYTAIGTGLVSLIVVAFVSNVVSYRAYQEQKTEVISYLRGTGWIMTGIAGISSFLTAYGLGSLTTKQIERANKDLHTQFDIIADGNLKARATVYSEDEFGKLAAKFNHMAKVIQATYTDAQRKAEENEQAKEDLQRQVIRLLDDVEGAARGDLTVSAEVTADVLGAVADSFNLTIQNLREIVHQVKEAAQKVSRGSMDSATFAQGLSTDALRQAEELAATLQSVQVMTDAIQRVAENARETEDVARSAAALALKGGETVDRTVAGILQIREGVADATRRVKRLSEFTQEISKIVGSISSIASRTNLLALNASIEAARAGEAGKGFAVVADEVRQLADKSAKESKNIEHTVMQIQTETGGVMTGMEEATQHVIKGTELAEEAKQSLEDIVQVTTRIDVLVRSIAADTVEQNEVAQSVSKVMQAVELTAQETSQESQRVYSSLQNLVGIARDLLTSVERFRVDPADQ</sequence>